<evidence type="ECO:0000256" key="3">
    <source>
        <dbReference type="ARBA" id="ARBA00023002"/>
    </source>
</evidence>
<comment type="pathway">
    <text evidence="1">Amino-acid degradation; L-proline degradation into L-glutamate; L-glutamate from L-proline: step 2/2.</text>
</comment>
<feature type="domain" description="Aldehyde dehydrogenase" evidence="6">
    <location>
        <begin position="4"/>
        <end position="432"/>
    </location>
</feature>
<dbReference type="GO" id="GO:0009898">
    <property type="term" value="C:cytoplasmic side of plasma membrane"/>
    <property type="evidence" value="ECO:0007669"/>
    <property type="project" value="TreeGrafter"/>
</dbReference>
<evidence type="ECO:0000256" key="5">
    <source>
        <dbReference type="ARBA" id="ARBA00048142"/>
    </source>
</evidence>
<dbReference type="Pfam" id="PF00171">
    <property type="entry name" value="Aldedh"/>
    <property type="match status" value="1"/>
</dbReference>
<dbReference type="InterPro" id="IPR016162">
    <property type="entry name" value="Ald_DH_N"/>
</dbReference>
<evidence type="ECO:0000256" key="1">
    <source>
        <dbReference type="ARBA" id="ARBA00004786"/>
    </source>
</evidence>
<evidence type="ECO:0000259" key="6">
    <source>
        <dbReference type="Pfam" id="PF00171"/>
    </source>
</evidence>
<gene>
    <name evidence="7" type="ORF">MNBD_ALPHA04-1431</name>
</gene>
<dbReference type="SUPFAM" id="SSF53720">
    <property type="entry name" value="ALDH-like"/>
    <property type="match status" value="1"/>
</dbReference>
<sequence>NLDEIVGHCVAGNREIAHRAMEVASEAYKQSSIRSRKERAAILNRAADLLEQRASLFHALAVREAGKSWTDAVAEVREAVDFCRYYASQSIKAEFEKRQSLGVIVCISPWNFPLAIFLGQITAALAAGNTVVAKPAEQTPLIATEAIRLLHDAGIAPAEVNLVPGDGPNVGTALIAHPAVAAICFTGSTRTAKHIARRLAELGRPAIPLIAETGGINAMIVDSTALLEQTVDDIISSAFQSAGQRCSALRLLCVQEDVADELIKILRGAMEALRIGDPSRIDTDVGPVIDLAALKNIETNTQRLDQTAKLICALEKPSDNGNFIAPCAYEVRNIGEVEQEIFGPVLHVVRFAARDKQNVIDQINNLGYGLTLGIQSRIDGTSDKMARNANAGNIYINRNQIGAVVGVQPFGGHGLSGTGPKAGGPLYLYRLSKSKLPSASRTILPDLPYNDHWKGSSIVTKFENLPNKFVTAKNAARKWDMNPDRENIFETLFDKCGIEDRVTETASWKQLNRWAGELASPTGETNIYLFRGRGVILSVLKDHAEIMKACMKSILTGNSFIHISAEASPKNLKVIQKTIAEYSGLSDLIQFHCVAKNSQILNIIKTCLFDALIVDGLASFAQDAGRALVLREGPILPIISPFDGLDRYIHEQTITRNIAAAGGNIALLNT</sequence>
<dbReference type="PANTHER" id="PTHR42862:SF1">
    <property type="entry name" value="DELTA-1-PYRROLINE-5-CARBOXYLATE DEHYDROGENASE 2, ISOFORM A-RELATED"/>
    <property type="match status" value="1"/>
</dbReference>
<proteinExistence type="predicted"/>
<dbReference type="GO" id="GO:0003842">
    <property type="term" value="F:L-glutamate gamma-semialdehyde dehydrogenase activity"/>
    <property type="evidence" value="ECO:0007669"/>
    <property type="project" value="UniProtKB-EC"/>
</dbReference>
<dbReference type="InterPro" id="IPR015590">
    <property type="entry name" value="Aldehyde_DH_dom"/>
</dbReference>
<dbReference type="PROSITE" id="PS00070">
    <property type="entry name" value="ALDEHYDE_DEHYDR_CYS"/>
    <property type="match status" value="1"/>
</dbReference>
<evidence type="ECO:0000256" key="4">
    <source>
        <dbReference type="ARBA" id="ARBA00023027"/>
    </source>
</evidence>
<evidence type="ECO:0000256" key="2">
    <source>
        <dbReference type="ARBA" id="ARBA00012884"/>
    </source>
</evidence>
<dbReference type="EC" id="1.2.1.88" evidence="2"/>
<dbReference type="Gene3D" id="3.40.309.10">
    <property type="entry name" value="Aldehyde Dehydrogenase, Chain A, domain 2"/>
    <property type="match status" value="1"/>
</dbReference>
<dbReference type="FunFam" id="3.40.309.10:FF:000005">
    <property type="entry name" value="1-pyrroline-5-carboxylate dehydrogenase 1"/>
    <property type="match status" value="1"/>
</dbReference>
<comment type="catalytic activity">
    <reaction evidence="5">
        <text>L-glutamate 5-semialdehyde + NAD(+) + H2O = L-glutamate + NADH + 2 H(+)</text>
        <dbReference type="Rhea" id="RHEA:30235"/>
        <dbReference type="ChEBI" id="CHEBI:15377"/>
        <dbReference type="ChEBI" id="CHEBI:15378"/>
        <dbReference type="ChEBI" id="CHEBI:29985"/>
        <dbReference type="ChEBI" id="CHEBI:57540"/>
        <dbReference type="ChEBI" id="CHEBI:57945"/>
        <dbReference type="ChEBI" id="CHEBI:58066"/>
        <dbReference type="EC" id="1.2.1.88"/>
    </reaction>
</comment>
<dbReference type="EMBL" id="UOEF01000349">
    <property type="protein sequence ID" value="VAW02421.1"/>
    <property type="molecule type" value="Genomic_DNA"/>
</dbReference>
<dbReference type="GO" id="GO:0010133">
    <property type="term" value="P:L-proline catabolic process to L-glutamate"/>
    <property type="evidence" value="ECO:0007669"/>
    <property type="project" value="TreeGrafter"/>
</dbReference>
<dbReference type="InterPro" id="IPR016160">
    <property type="entry name" value="Ald_DH_CS_CYS"/>
</dbReference>
<dbReference type="CDD" id="cd07125">
    <property type="entry name" value="ALDH_PutA-P5CDH"/>
    <property type="match status" value="1"/>
</dbReference>
<dbReference type="InterPro" id="IPR050485">
    <property type="entry name" value="Proline_metab_enzyme"/>
</dbReference>
<accession>A0A3B0S8D0</accession>
<dbReference type="AlphaFoldDB" id="A0A3B0S8D0"/>
<dbReference type="InterPro" id="IPR016163">
    <property type="entry name" value="Ald_DH_C"/>
</dbReference>
<dbReference type="InterPro" id="IPR005933">
    <property type="entry name" value="PutA_C"/>
</dbReference>
<evidence type="ECO:0000313" key="7">
    <source>
        <dbReference type="EMBL" id="VAW02421.1"/>
    </source>
</evidence>
<feature type="non-terminal residue" evidence="7">
    <location>
        <position position="1"/>
    </location>
</feature>
<dbReference type="Gene3D" id="3.40.605.10">
    <property type="entry name" value="Aldehyde Dehydrogenase, Chain A, domain 1"/>
    <property type="match status" value="1"/>
</dbReference>
<protein>
    <recommendedName>
        <fullName evidence="2">L-glutamate gamma-semialdehyde dehydrogenase</fullName>
        <ecNumber evidence="2">1.2.1.88</ecNumber>
    </recommendedName>
</protein>
<organism evidence="7">
    <name type="scientific">hydrothermal vent metagenome</name>
    <dbReference type="NCBI Taxonomy" id="652676"/>
    <lineage>
        <taxon>unclassified sequences</taxon>
        <taxon>metagenomes</taxon>
        <taxon>ecological metagenomes</taxon>
    </lineage>
</organism>
<keyword evidence="3 7" id="KW-0560">Oxidoreductase</keyword>
<dbReference type="NCBIfam" id="TIGR01238">
    <property type="entry name" value="D1pyr5carbox3"/>
    <property type="match status" value="1"/>
</dbReference>
<keyword evidence="4" id="KW-0520">NAD</keyword>
<name>A0A3B0S8D0_9ZZZZ</name>
<reference evidence="7" key="1">
    <citation type="submission" date="2018-06" db="EMBL/GenBank/DDBJ databases">
        <authorList>
            <person name="Zhirakovskaya E."/>
        </authorList>
    </citation>
    <scope>NUCLEOTIDE SEQUENCE</scope>
</reference>
<dbReference type="InterPro" id="IPR016161">
    <property type="entry name" value="Ald_DH/histidinol_DH"/>
</dbReference>
<dbReference type="PANTHER" id="PTHR42862">
    <property type="entry name" value="DELTA-1-PYRROLINE-5-CARBOXYLATE DEHYDROGENASE 1, ISOFORM A-RELATED"/>
    <property type="match status" value="1"/>
</dbReference>